<dbReference type="CDD" id="cd16341">
    <property type="entry name" value="FdhE"/>
    <property type="match status" value="1"/>
</dbReference>
<dbReference type="Pfam" id="PF24860">
    <property type="entry name" value="FdhE_C"/>
    <property type="match status" value="1"/>
</dbReference>
<feature type="domain" description="FdhE N-terminal" evidence="4">
    <location>
        <begin position="19"/>
        <end position="182"/>
    </location>
</feature>
<dbReference type="GO" id="GO:0005829">
    <property type="term" value="C:cytosol"/>
    <property type="evidence" value="ECO:0007669"/>
    <property type="project" value="TreeGrafter"/>
</dbReference>
<reference evidence="8" key="1">
    <citation type="submission" date="2016-09" db="EMBL/GenBank/DDBJ databases">
        <authorList>
            <person name="Varghese N."/>
            <person name="Submissions S."/>
        </authorList>
    </citation>
    <scope>NUCLEOTIDE SEQUENCE [LARGE SCALE GENOMIC DNA]</scope>
    <source>
        <strain evidence="8">JS23</strain>
    </source>
</reference>
<evidence type="ECO:0000313" key="8">
    <source>
        <dbReference type="Proteomes" id="UP000243719"/>
    </source>
</evidence>
<dbReference type="STRING" id="1770053.SAMN05216551_110111"/>
<evidence type="ECO:0000313" key="7">
    <source>
        <dbReference type="EMBL" id="SDV50093.1"/>
    </source>
</evidence>
<accession>A0A1H2PST5</accession>
<dbReference type="Gene3D" id="3.90.1670.10">
    <property type="entry name" value="FdhE-like domain"/>
    <property type="match status" value="1"/>
</dbReference>
<feature type="compositionally biased region" description="Polar residues" evidence="3">
    <location>
        <begin position="322"/>
        <end position="331"/>
    </location>
</feature>
<evidence type="ECO:0000256" key="2">
    <source>
        <dbReference type="HAMAP-Rule" id="MF_00611"/>
    </source>
</evidence>
<gene>
    <name evidence="2" type="primary">fdhE</name>
    <name evidence="7" type="ORF">SAMN05216551_110111</name>
</gene>
<evidence type="ECO:0000259" key="6">
    <source>
        <dbReference type="Pfam" id="PF24860"/>
    </source>
</evidence>
<dbReference type="PANTHER" id="PTHR37689:SF1">
    <property type="entry name" value="PROTEIN FDHE"/>
    <property type="match status" value="1"/>
</dbReference>
<proteinExistence type="inferred from homology"/>
<dbReference type="PIRSF" id="PIRSF018296">
    <property type="entry name" value="Format_dh_formtn"/>
    <property type="match status" value="1"/>
</dbReference>
<feature type="domain" description="FdhE central" evidence="5">
    <location>
        <begin position="189"/>
        <end position="227"/>
    </location>
</feature>
<evidence type="ECO:0000259" key="4">
    <source>
        <dbReference type="Pfam" id="PF04216"/>
    </source>
</evidence>
<dbReference type="SUPFAM" id="SSF144020">
    <property type="entry name" value="FdhE-like"/>
    <property type="match status" value="1"/>
</dbReference>
<dbReference type="InterPro" id="IPR056774">
    <property type="entry name" value="FdhE_N"/>
</dbReference>
<sequence length="331" mass="35648">MASRLMEPEQIAAMNAAVVPRLRMPARATVFGERAARLQQLADNSTIGDYLRFVARLVGAQQTLLAEFETPMPSAESIAVAQRHSMPVLPAMGARPPLWRDVLSRLLDLMAADTLPPPLQALIAQVRGLDGEALEQLADAVLNAQSGGSARGVDPASAPFVMAALQVVWTDLASRLAPAEVPYLDTPGHCPCCGSLPVASVVRIGGVYQGYRFLQCGLCATEWHMVRIKCSHCDSTEGIAYHGIEGTSDALKAETCDHCGTYRKIVYLEKDMNGEAFADDLASLPLDLMVTEAGFKRSSGHPFLWQAEQDEDDQEAQGRQATPGTSDRQGT</sequence>
<keyword evidence="8" id="KW-1185">Reference proteome</keyword>
<comment type="function">
    <text evidence="2">Necessary for formate dehydrogenase activity.</text>
</comment>
<organism evidence="7 8">
    <name type="scientific">Chitinasiproducens palmae</name>
    <dbReference type="NCBI Taxonomy" id="1770053"/>
    <lineage>
        <taxon>Bacteria</taxon>
        <taxon>Pseudomonadati</taxon>
        <taxon>Pseudomonadota</taxon>
        <taxon>Betaproteobacteria</taxon>
        <taxon>Burkholderiales</taxon>
        <taxon>Burkholderiaceae</taxon>
        <taxon>Chitinasiproducens</taxon>
    </lineage>
</organism>
<dbReference type="NCBIfam" id="TIGR01562">
    <property type="entry name" value="FdhE"/>
    <property type="match status" value="1"/>
</dbReference>
<dbReference type="AlphaFoldDB" id="A0A1H2PST5"/>
<dbReference type="RefSeq" id="WP_091910772.1">
    <property type="nucleotide sequence ID" value="NZ_FNLO01000010.1"/>
</dbReference>
<comment type="similarity">
    <text evidence="2">Belongs to the FdhE family.</text>
</comment>
<protein>
    <recommendedName>
        <fullName evidence="2">Protein FdhE homolog</fullName>
    </recommendedName>
</protein>
<dbReference type="PANTHER" id="PTHR37689">
    <property type="entry name" value="PROTEIN FDHE"/>
    <property type="match status" value="1"/>
</dbReference>
<dbReference type="GO" id="GO:0051604">
    <property type="term" value="P:protein maturation"/>
    <property type="evidence" value="ECO:0007669"/>
    <property type="project" value="TreeGrafter"/>
</dbReference>
<comment type="subcellular location">
    <subcellularLocation>
        <location evidence="2">Cytoplasm</location>
    </subcellularLocation>
</comment>
<dbReference type="Pfam" id="PF24859">
    <property type="entry name" value="FdhE_central"/>
    <property type="match status" value="1"/>
</dbReference>
<dbReference type="InterPro" id="IPR056797">
    <property type="entry name" value="FdhE_central"/>
</dbReference>
<dbReference type="Pfam" id="PF04216">
    <property type="entry name" value="FdhE_N"/>
    <property type="match status" value="1"/>
</dbReference>
<feature type="region of interest" description="Disordered" evidence="3">
    <location>
        <begin position="305"/>
        <end position="331"/>
    </location>
</feature>
<dbReference type="GO" id="GO:0008199">
    <property type="term" value="F:ferric iron binding"/>
    <property type="evidence" value="ECO:0007669"/>
    <property type="project" value="TreeGrafter"/>
</dbReference>
<name>A0A1H2PST5_9BURK</name>
<dbReference type="OrthoDB" id="9794151at2"/>
<dbReference type="Proteomes" id="UP000243719">
    <property type="component" value="Unassembled WGS sequence"/>
</dbReference>
<feature type="domain" description="FdhE C-terminal" evidence="6">
    <location>
        <begin position="228"/>
        <end position="304"/>
    </location>
</feature>
<evidence type="ECO:0000256" key="3">
    <source>
        <dbReference type="SAM" id="MobiDB-lite"/>
    </source>
</evidence>
<dbReference type="InterPro" id="IPR006452">
    <property type="entry name" value="Formate_DH_accessory"/>
</dbReference>
<dbReference type="HAMAP" id="MF_00611">
    <property type="entry name" value="FdeH"/>
    <property type="match status" value="1"/>
</dbReference>
<dbReference type="EMBL" id="FNLO01000010">
    <property type="protein sequence ID" value="SDV50093.1"/>
    <property type="molecule type" value="Genomic_DNA"/>
</dbReference>
<evidence type="ECO:0000259" key="5">
    <source>
        <dbReference type="Pfam" id="PF24859"/>
    </source>
</evidence>
<keyword evidence="1 2" id="KW-0963">Cytoplasm</keyword>
<evidence type="ECO:0000256" key="1">
    <source>
        <dbReference type="ARBA" id="ARBA00022490"/>
    </source>
</evidence>
<dbReference type="InterPro" id="IPR056796">
    <property type="entry name" value="FdhE_C"/>
</dbReference>
<dbReference type="InterPro" id="IPR024064">
    <property type="entry name" value="FdhE-like_sf"/>
</dbReference>